<sequence>MSEAASDNAPAPASSEEIKVTVKSSADQKYAVSVSPSLLVSDFKELLEPQCNIPKERQRLIYSGRVLKDHETLSSYKIQSGHTIHLVKSAAPPSTSAPSSSATSQPSAAAVPQNIAAGQGAGNPLAGLTGARYAGLAQLPSASLFGPDGGMGPPPSEEQLIQAMSSPMFQQSMNQMLQNPQMLDYIINSSPNLQGMGPQVRQMMQSEQFRQMMTNPDTMRQMMNLNRMFGANPFGAPGQGTQAFPEPGRTTTTESSNTSSGTQGDAVTTDGGNTAPPANPFASLFPGGAPNAPAAGNPFAALFNNPMFGALAPGTNPNDTGTENNAAPNHNAAPNPLFSPEMFNLMMGAGAGAPAPEDNRPPEERYEAQLQQLNELGFFDFDRNVRALRRSGGNVQGAVEALLDGAV</sequence>
<evidence type="ECO:0000313" key="2">
    <source>
        <dbReference type="Proteomes" id="UP001433508"/>
    </source>
</evidence>
<dbReference type="EMBL" id="MU971337">
    <property type="protein sequence ID" value="KAK9240894.1"/>
    <property type="molecule type" value="Genomic_DNA"/>
</dbReference>
<name>A0ACC3TAU4_LIPKO</name>
<reference evidence="2" key="1">
    <citation type="journal article" date="2024" name="Front. Bioeng. Biotechnol.">
        <title>Genome-scale model development and genomic sequencing of the oleaginous clade Lipomyces.</title>
        <authorList>
            <person name="Czajka J.J."/>
            <person name="Han Y."/>
            <person name="Kim J."/>
            <person name="Mondo S.J."/>
            <person name="Hofstad B.A."/>
            <person name="Robles A."/>
            <person name="Haridas S."/>
            <person name="Riley R."/>
            <person name="LaButti K."/>
            <person name="Pangilinan J."/>
            <person name="Andreopoulos W."/>
            <person name="Lipzen A."/>
            <person name="Yan J."/>
            <person name="Wang M."/>
            <person name="Ng V."/>
            <person name="Grigoriev I.V."/>
            <person name="Spatafora J.W."/>
            <person name="Magnuson J.K."/>
            <person name="Baker S.E."/>
            <person name="Pomraning K.R."/>
        </authorList>
    </citation>
    <scope>NUCLEOTIDE SEQUENCE [LARGE SCALE GENOMIC DNA]</scope>
    <source>
        <strain evidence="2">CBS 7786</strain>
    </source>
</reference>
<accession>A0ACC3TAU4</accession>
<keyword evidence="2" id="KW-1185">Reference proteome</keyword>
<organism evidence="1 2">
    <name type="scientific">Lipomyces kononenkoae</name>
    <name type="common">Yeast</name>
    <dbReference type="NCBI Taxonomy" id="34357"/>
    <lineage>
        <taxon>Eukaryota</taxon>
        <taxon>Fungi</taxon>
        <taxon>Dikarya</taxon>
        <taxon>Ascomycota</taxon>
        <taxon>Saccharomycotina</taxon>
        <taxon>Lipomycetes</taxon>
        <taxon>Lipomycetales</taxon>
        <taxon>Lipomycetaceae</taxon>
        <taxon>Lipomyces</taxon>
    </lineage>
</organism>
<protein>
    <submittedName>
        <fullName evidence="1">Uncharacterized protein</fullName>
    </submittedName>
</protein>
<proteinExistence type="predicted"/>
<evidence type="ECO:0000313" key="1">
    <source>
        <dbReference type="EMBL" id="KAK9240894.1"/>
    </source>
</evidence>
<comment type="caution">
    <text evidence="1">The sequence shown here is derived from an EMBL/GenBank/DDBJ whole genome shotgun (WGS) entry which is preliminary data.</text>
</comment>
<gene>
    <name evidence="1" type="ORF">V1525DRAFT_394225</name>
</gene>
<dbReference type="Proteomes" id="UP001433508">
    <property type="component" value="Unassembled WGS sequence"/>
</dbReference>